<organism evidence="1 2">
    <name type="scientific">Helianthus annuus</name>
    <name type="common">Common sunflower</name>
    <dbReference type="NCBI Taxonomy" id="4232"/>
    <lineage>
        <taxon>Eukaryota</taxon>
        <taxon>Viridiplantae</taxon>
        <taxon>Streptophyta</taxon>
        <taxon>Embryophyta</taxon>
        <taxon>Tracheophyta</taxon>
        <taxon>Spermatophyta</taxon>
        <taxon>Magnoliopsida</taxon>
        <taxon>eudicotyledons</taxon>
        <taxon>Gunneridae</taxon>
        <taxon>Pentapetalae</taxon>
        <taxon>asterids</taxon>
        <taxon>campanulids</taxon>
        <taxon>Asterales</taxon>
        <taxon>Asteraceae</taxon>
        <taxon>Asteroideae</taxon>
        <taxon>Heliantheae alliance</taxon>
        <taxon>Heliantheae</taxon>
        <taxon>Helianthus</taxon>
    </lineage>
</organism>
<reference evidence="1" key="1">
    <citation type="journal article" date="2017" name="Nature">
        <title>The sunflower genome provides insights into oil metabolism, flowering and Asterid evolution.</title>
        <authorList>
            <person name="Badouin H."/>
            <person name="Gouzy J."/>
            <person name="Grassa C.J."/>
            <person name="Murat F."/>
            <person name="Staton S.E."/>
            <person name="Cottret L."/>
            <person name="Lelandais-Briere C."/>
            <person name="Owens G.L."/>
            <person name="Carrere S."/>
            <person name="Mayjonade B."/>
            <person name="Legrand L."/>
            <person name="Gill N."/>
            <person name="Kane N.C."/>
            <person name="Bowers J.E."/>
            <person name="Hubner S."/>
            <person name="Bellec A."/>
            <person name="Berard A."/>
            <person name="Berges H."/>
            <person name="Blanchet N."/>
            <person name="Boniface M.C."/>
            <person name="Brunel D."/>
            <person name="Catrice O."/>
            <person name="Chaidir N."/>
            <person name="Claudel C."/>
            <person name="Donnadieu C."/>
            <person name="Faraut T."/>
            <person name="Fievet G."/>
            <person name="Helmstetter N."/>
            <person name="King M."/>
            <person name="Knapp S.J."/>
            <person name="Lai Z."/>
            <person name="Le Paslier M.C."/>
            <person name="Lippi Y."/>
            <person name="Lorenzon L."/>
            <person name="Mandel J.R."/>
            <person name="Marage G."/>
            <person name="Marchand G."/>
            <person name="Marquand E."/>
            <person name="Bret-Mestries E."/>
            <person name="Morien E."/>
            <person name="Nambeesan S."/>
            <person name="Nguyen T."/>
            <person name="Pegot-Espagnet P."/>
            <person name="Pouilly N."/>
            <person name="Raftis F."/>
            <person name="Sallet E."/>
            <person name="Schiex T."/>
            <person name="Thomas J."/>
            <person name="Vandecasteele C."/>
            <person name="Vares D."/>
            <person name="Vear F."/>
            <person name="Vautrin S."/>
            <person name="Crespi M."/>
            <person name="Mangin B."/>
            <person name="Burke J.M."/>
            <person name="Salse J."/>
            <person name="Munos S."/>
            <person name="Vincourt P."/>
            <person name="Rieseberg L.H."/>
            <person name="Langlade N.B."/>
        </authorList>
    </citation>
    <scope>NUCLEOTIDE SEQUENCE</scope>
    <source>
        <tissue evidence="1">Leaves</tissue>
    </source>
</reference>
<sequence>MEKYTKPERKPPAKLLLSRKLNFMKTKKAFRLLRSERSRSCGCSYVILMWLKEVHFTFLFEVKRSDLCFSLTIYWC</sequence>
<name>A0A9K3P5T6_HELAN</name>
<keyword evidence="2" id="KW-1185">Reference proteome</keyword>
<comment type="caution">
    <text evidence="1">The sequence shown here is derived from an EMBL/GenBank/DDBJ whole genome shotgun (WGS) entry which is preliminary data.</text>
</comment>
<accession>A0A9K3P5T6</accession>
<gene>
    <name evidence="1" type="ORF">HanXRQr2_Chr01g0039921</name>
</gene>
<dbReference type="Proteomes" id="UP000215914">
    <property type="component" value="Unassembled WGS sequence"/>
</dbReference>
<proteinExistence type="predicted"/>
<dbReference type="EMBL" id="MNCJ02000316">
    <property type="protein sequence ID" value="KAF5823583.1"/>
    <property type="molecule type" value="Genomic_DNA"/>
</dbReference>
<protein>
    <submittedName>
        <fullName evidence="1">Uncharacterized protein</fullName>
    </submittedName>
</protein>
<reference evidence="1" key="2">
    <citation type="submission" date="2020-06" db="EMBL/GenBank/DDBJ databases">
        <title>Helianthus annuus Genome sequencing and assembly Release 2.</title>
        <authorList>
            <person name="Gouzy J."/>
            <person name="Langlade N."/>
            <person name="Munos S."/>
        </authorList>
    </citation>
    <scope>NUCLEOTIDE SEQUENCE</scope>
    <source>
        <tissue evidence="1">Leaves</tissue>
    </source>
</reference>
<dbReference type="AlphaFoldDB" id="A0A9K3P5T6"/>
<dbReference type="Gramene" id="mRNA:HanXRQr2_Chr01g0039921">
    <property type="protein sequence ID" value="mRNA:HanXRQr2_Chr01g0039921"/>
    <property type="gene ID" value="HanXRQr2_Chr01g0039921"/>
</dbReference>
<evidence type="ECO:0000313" key="1">
    <source>
        <dbReference type="EMBL" id="KAF5823583.1"/>
    </source>
</evidence>
<evidence type="ECO:0000313" key="2">
    <source>
        <dbReference type="Proteomes" id="UP000215914"/>
    </source>
</evidence>